<evidence type="ECO:0000256" key="8">
    <source>
        <dbReference type="ARBA" id="ARBA00023136"/>
    </source>
</evidence>
<keyword evidence="7 9" id="KW-1133">Transmembrane helix</keyword>
<comment type="similarity">
    <text evidence="9">Belongs to the dicarboxylate/amino acid:cation symporter (DAACS) (TC 2.A.23) family.</text>
</comment>
<evidence type="ECO:0000256" key="4">
    <source>
        <dbReference type="ARBA" id="ARBA00022692"/>
    </source>
</evidence>
<dbReference type="PANTHER" id="PTHR42865">
    <property type="entry name" value="PROTON/GLUTAMATE-ASPARTATE SYMPORTER"/>
    <property type="match status" value="1"/>
</dbReference>
<dbReference type="HOGENOM" id="CLU_044581_0_0_4"/>
<keyword evidence="4 9" id="KW-0812">Transmembrane</keyword>
<comment type="catalytic activity">
    <reaction evidence="9">
        <text>L-serine(in) + Na(+)(in) = L-serine(out) + Na(+)(out)</text>
        <dbReference type="Rhea" id="RHEA:29575"/>
        <dbReference type="ChEBI" id="CHEBI:29101"/>
        <dbReference type="ChEBI" id="CHEBI:33384"/>
    </reaction>
</comment>
<dbReference type="PANTHER" id="PTHR42865:SF8">
    <property type="entry name" value="SERINE_THREONINE TRANSPORTER SSTT"/>
    <property type="match status" value="1"/>
</dbReference>
<keyword evidence="11" id="KW-1185">Reference proteome</keyword>
<dbReference type="InterPro" id="IPR023025">
    <property type="entry name" value="Ser_Thr_transp_SstT"/>
</dbReference>
<feature type="transmembrane region" description="Helical" evidence="9">
    <location>
        <begin position="12"/>
        <end position="36"/>
    </location>
</feature>
<evidence type="ECO:0000256" key="9">
    <source>
        <dbReference type="HAMAP-Rule" id="MF_01582"/>
    </source>
</evidence>
<feature type="transmembrane region" description="Helical" evidence="9">
    <location>
        <begin position="42"/>
        <end position="65"/>
    </location>
</feature>
<dbReference type="PRINTS" id="PR00173">
    <property type="entry name" value="EDTRNSPORT"/>
</dbReference>
<comment type="function">
    <text evidence="9">Involved in the import of serine and threonine into the cell, with the concomitant import of sodium (symport system).</text>
</comment>
<feature type="transmembrane region" description="Helical" evidence="9">
    <location>
        <begin position="215"/>
        <end position="239"/>
    </location>
</feature>
<accession>A9C098</accession>
<dbReference type="EMBL" id="CP000884">
    <property type="protein sequence ID" value="ABX36664.1"/>
    <property type="molecule type" value="Genomic_DNA"/>
</dbReference>
<dbReference type="STRING" id="398578.Daci_4033"/>
<dbReference type="AlphaFoldDB" id="A9C098"/>
<sequence length="411" mass="42497">MPTIMLKALFARLARTSLVGQIAISLVAGGLLAWLWPEAAQSVSLLGTLFISALKAVAPVLVLLLVVSATSNHRPGQATQIRPILWLYVLGTFAAAVVAVAASMAFPSTIQFKDAAPAQGAPGRIGEVLMALVQSAFDNPVRALMNANYIGILAWALAMGMALRHASESTRTVMQDLGQAITRVIQGVIRLAPLGIFGLVAGTFAQSGLEKLLDYAHLLAVLLGCMLFVALVVNPLIVWTQTRRNPYPLVLTCLRESAVTAFFTRSSAANIPVNLALAQRLGLDEDTYSVSIPLGATINMAGAAVTISVLSLAAAHTLGIEVDLLTAILLCVVSAVCACGASGVAGGSLLLIPLACSLFGISNDLAMQVVGVGFVIGVIQDSAETALNSSTDVIFTAAACEAAGRREAVAA</sequence>
<keyword evidence="6 9" id="KW-0029">Amino-acid transport</keyword>
<keyword evidence="2 9" id="KW-0813">Transport</keyword>
<dbReference type="Pfam" id="PF00375">
    <property type="entry name" value="SDF"/>
    <property type="match status" value="1"/>
</dbReference>
<reference evidence="10 11" key="1">
    <citation type="journal article" date="2004" name="Appl. Environ. Microbiol.">
        <title>Mineralization of individual congeners of linear alkylbenzenesulfonate by defined pairs of heterotrophic bacteria.</title>
        <authorList>
            <person name="Schleheck D."/>
            <person name="Knepper T.P."/>
            <person name="Fischer K."/>
            <person name="Cook A.M."/>
        </authorList>
    </citation>
    <scope>NUCLEOTIDE SEQUENCE [LARGE SCALE GENOMIC DNA]</scope>
    <source>
        <strain evidence="11">DSM 14801 / SPH-1</strain>
    </source>
</reference>
<comment type="catalytic activity">
    <reaction evidence="9">
        <text>L-threonine(in) + Na(+)(in) = L-threonine(out) + Na(+)(out)</text>
        <dbReference type="Rhea" id="RHEA:69999"/>
        <dbReference type="ChEBI" id="CHEBI:29101"/>
        <dbReference type="ChEBI" id="CHEBI:57926"/>
    </reaction>
</comment>
<dbReference type="KEGG" id="dac:Daci_4033"/>
<dbReference type="FunFam" id="1.10.3860.10:FF:000003">
    <property type="entry name" value="Serine/threonine transporter sstT"/>
    <property type="match status" value="1"/>
</dbReference>
<feature type="transmembrane region" description="Helical" evidence="9">
    <location>
        <begin position="187"/>
        <end position="209"/>
    </location>
</feature>
<comment type="subcellular location">
    <subcellularLocation>
        <location evidence="9">Cell inner membrane</location>
        <topology evidence="9">Multi-pass membrane protein</topology>
    </subcellularLocation>
    <subcellularLocation>
        <location evidence="1">Membrane</location>
        <topology evidence="1">Multi-pass membrane protein</topology>
    </subcellularLocation>
</comment>
<feature type="transmembrane region" description="Helical" evidence="9">
    <location>
        <begin position="298"/>
        <end position="318"/>
    </location>
</feature>
<dbReference type="NCBIfam" id="NF010151">
    <property type="entry name" value="PRK13628.1"/>
    <property type="match status" value="1"/>
</dbReference>
<dbReference type="Proteomes" id="UP000000784">
    <property type="component" value="Chromosome"/>
</dbReference>
<keyword evidence="5 9" id="KW-0769">Symport</keyword>
<dbReference type="GO" id="GO:0005886">
    <property type="term" value="C:plasma membrane"/>
    <property type="evidence" value="ECO:0007669"/>
    <property type="project" value="UniProtKB-SubCell"/>
</dbReference>
<feature type="transmembrane region" description="Helical" evidence="9">
    <location>
        <begin position="147"/>
        <end position="166"/>
    </location>
</feature>
<evidence type="ECO:0000256" key="5">
    <source>
        <dbReference type="ARBA" id="ARBA00022847"/>
    </source>
</evidence>
<evidence type="ECO:0000256" key="6">
    <source>
        <dbReference type="ARBA" id="ARBA00022970"/>
    </source>
</evidence>
<dbReference type="GO" id="GO:0005295">
    <property type="term" value="F:neutral L-amino acid:sodium symporter activity"/>
    <property type="evidence" value="ECO:0007669"/>
    <property type="project" value="TreeGrafter"/>
</dbReference>
<dbReference type="eggNOG" id="COG3633">
    <property type="taxonomic scope" value="Bacteria"/>
</dbReference>
<keyword evidence="3 9" id="KW-1003">Cell membrane</keyword>
<evidence type="ECO:0000256" key="7">
    <source>
        <dbReference type="ARBA" id="ARBA00022989"/>
    </source>
</evidence>
<evidence type="ECO:0000256" key="1">
    <source>
        <dbReference type="ARBA" id="ARBA00004141"/>
    </source>
</evidence>
<name>A9C098_DELAS</name>
<keyword evidence="9" id="KW-0997">Cell inner membrane</keyword>
<keyword evidence="8 9" id="KW-0472">Membrane</keyword>
<evidence type="ECO:0000313" key="11">
    <source>
        <dbReference type="Proteomes" id="UP000000784"/>
    </source>
</evidence>
<dbReference type="InterPro" id="IPR001991">
    <property type="entry name" value="Na-dicarboxylate_symporter"/>
</dbReference>
<dbReference type="Gene3D" id="1.10.3860.10">
    <property type="entry name" value="Sodium:dicarboxylate symporter"/>
    <property type="match status" value="1"/>
</dbReference>
<evidence type="ECO:0000256" key="2">
    <source>
        <dbReference type="ARBA" id="ARBA00022448"/>
    </source>
</evidence>
<evidence type="ECO:0000256" key="3">
    <source>
        <dbReference type="ARBA" id="ARBA00022475"/>
    </source>
</evidence>
<evidence type="ECO:0000313" key="10">
    <source>
        <dbReference type="EMBL" id="ABX36664.1"/>
    </source>
</evidence>
<dbReference type="HAMAP" id="MF_01582">
    <property type="entry name" value="Ser_Thr_transp_SstT"/>
    <property type="match status" value="1"/>
</dbReference>
<gene>
    <name evidence="9" type="primary">sstT</name>
    <name evidence="10" type="ordered locus">Daci_4033</name>
</gene>
<dbReference type="GO" id="GO:0032329">
    <property type="term" value="P:serine transport"/>
    <property type="evidence" value="ECO:0007669"/>
    <property type="project" value="InterPro"/>
</dbReference>
<organism evidence="10 11">
    <name type="scientific">Delftia acidovorans (strain DSM 14801 / SPH-1)</name>
    <dbReference type="NCBI Taxonomy" id="398578"/>
    <lineage>
        <taxon>Bacteria</taxon>
        <taxon>Pseudomonadati</taxon>
        <taxon>Pseudomonadota</taxon>
        <taxon>Betaproteobacteria</taxon>
        <taxon>Burkholderiales</taxon>
        <taxon>Comamonadaceae</taxon>
        <taxon>Delftia</taxon>
    </lineage>
</organism>
<feature type="transmembrane region" description="Helical" evidence="9">
    <location>
        <begin position="85"/>
        <end position="106"/>
    </location>
</feature>
<protein>
    <recommendedName>
        <fullName evidence="9">Serine/threonine transporter SstT</fullName>
    </recommendedName>
    <alternativeName>
        <fullName evidence="9">Na(+)/serine-threonine symporter</fullName>
    </alternativeName>
</protein>
<dbReference type="SUPFAM" id="SSF118215">
    <property type="entry name" value="Proton glutamate symport protein"/>
    <property type="match status" value="1"/>
</dbReference>
<proteinExistence type="inferred from homology"/>
<feature type="transmembrane region" description="Helical" evidence="9">
    <location>
        <begin position="324"/>
        <end position="352"/>
    </location>
</feature>
<dbReference type="GO" id="GO:0015826">
    <property type="term" value="P:threonine transport"/>
    <property type="evidence" value="ECO:0007669"/>
    <property type="project" value="InterPro"/>
</dbReference>
<reference evidence="11" key="2">
    <citation type="submission" date="2007-11" db="EMBL/GenBank/DDBJ databases">
        <title>Complete sequence of Delftia acidovorans DSM 14801 / SPH-1.</title>
        <authorList>
            <person name="Copeland A."/>
            <person name="Lucas S."/>
            <person name="Lapidus A."/>
            <person name="Barry K."/>
            <person name="Glavina del Rio T."/>
            <person name="Dalin E."/>
            <person name="Tice H."/>
            <person name="Pitluck S."/>
            <person name="Lowry S."/>
            <person name="Clum A."/>
            <person name="Schmutz J."/>
            <person name="Larimer F."/>
            <person name="Land M."/>
            <person name="Hauser L."/>
            <person name="Kyrpides N."/>
            <person name="Kim E."/>
            <person name="Schleheck D."/>
            <person name="Richardson P."/>
        </authorList>
    </citation>
    <scope>NUCLEOTIDE SEQUENCE [LARGE SCALE GENOMIC DNA]</scope>
    <source>
        <strain evidence="11">DSM 14801 / SPH-1</strain>
    </source>
</reference>
<dbReference type="InterPro" id="IPR036458">
    <property type="entry name" value="Na:dicarbo_symporter_sf"/>
</dbReference>